<protein>
    <submittedName>
        <fullName evidence="3">C2H2-type domain-containing protein</fullName>
    </submittedName>
</protein>
<dbReference type="OrthoDB" id="27483at2759"/>
<comment type="similarity">
    <text evidence="1">Belongs to the iron/ascorbate-dependent oxidoreductase family.</text>
</comment>
<gene>
    <name evidence="3" type="ORF">MIND_01261200</name>
</gene>
<comment type="caution">
    <text evidence="3">The sequence shown here is derived from an EMBL/GenBank/DDBJ whole genome shotgun (WGS) entry which is preliminary data.</text>
</comment>
<dbReference type="PANTHER" id="PTHR33099:SF14">
    <property type="entry name" value="PROLYL 4-HYDROXYLASE ALPHA SUBUNIT FE(2+) 2OG DIOXYGENASE DOMAIN-CONTAINING PROTEIN"/>
    <property type="match status" value="1"/>
</dbReference>
<keyword evidence="1" id="KW-0479">Metal-binding</keyword>
<dbReference type="EMBL" id="JACAZF010000013">
    <property type="protein sequence ID" value="KAF7291179.1"/>
    <property type="molecule type" value="Genomic_DNA"/>
</dbReference>
<proteinExistence type="inferred from homology"/>
<evidence type="ECO:0000256" key="1">
    <source>
        <dbReference type="RuleBase" id="RU003682"/>
    </source>
</evidence>
<organism evidence="3 4">
    <name type="scientific">Mycena indigotica</name>
    <dbReference type="NCBI Taxonomy" id="2126181"/>
    <lineage>
        <taxon>Eukaryota</taxon>
        <taxon>Fungi</taxon>
        <taxon>Dikarya</taxon>
        <taxon>Basidiomycota</taxon>
        <taxon>Agaricomycotina</taxon>
        <taxon>Agaricomycetes</taxon>
        <taxon>Agaricomycetidae</taxon>
        <taxon>Agaricales</taxon>
        <taxon>Marasmiineae</taxon>
        <taxon>Mycenaceae</taxon>
        <taxon>Mycena</taxon>
    </lineage>
</organism>
<dbReference type="AlphaFoldDB" id="A0A8H6VRJ5"/>
<name>A0A8H6VRJ5_9AGAR</name>
<dbReference type="GO" id="GO:0046872">
    <property type="term" value="F:metal ion binding"/>
    <property type="evidence" value="ECO:0007669"/>
    <property type="project" value="UniProtKB-KW"/>
</dbReference>
<dbReference type="Pfam" id="PF13640">
    <property type="entry name" value="2OG-FeII_Oxy_3"/>
    <property type="match status" value="1"/>
</dbReference>
<dbReference type="PANTHER" id="PTHR33099">
    <property type="entry name" value="FE2OG DIOXYGENASE DOMAIN-CONTAINING PROTEIN"/>
    <property type="match status" value="1"/>
</dbReference>
<keyword evidence="1" id="KW-0560">Oxidoreductase</keyword>
<dbReference type="Proteomes" id="UP000636479">
    <property type="component" value="Unassembled WGS sequence"/>
</dbReference>
<dbReference type="GO" id="GO:0016491">
    <property type="term" value="F:oxidoreductase activity"/>
    <property type="evidence" value="ECO:0007669"/>
    <property type="project" value="UniProtKB-KW"/>
</dbReference>
<reference evidence="3" key="1">
    <citation type="submission" date="2020-05" db="EMBL/GenBank/DDBJ databases">
        <title>Mycena genomes resolve the evolution of fungal bioluminescence.</title>
        <authorList>
            <person name="Tsai I.J."/>
        </authorList>
    </citation>
    <scope>NUCLEOTIDE SEQUENCE</scope>
    <source>
        <strain evidence="3">171206Taipei</strain>
    </source>
</reference>
<dbReference type="Gene3D" id="2.60.120.620">
    <property type="entry name" value="q2cbj1_9rhob like domain"/>
    <property type="match status" value="1"/>
</dbReference>
<sequence>MPGTWTSADHLEILRKSLKDAVPYTCGMHPVSKEQLGLYFSTDGGDGARYIDFASLKDDAPLEALAAACDKATFGSDSGDVFDETYRKAGKLDTDKFSTRIDIVSSGLLDAVAQDLLVEFPKIFAAKVGGKVDEQAEPNPEVAHPLTPERVLRAEMYKLNVYGPGSFFKAHKDTPRGEDMVGSLVIILPTLHKGGALVLEHGEGRWTFDSSNRLDQHRESYPETPAVAYIAFFSDVVHIVEPVVSGFRVTLTYNLFLSPSTSSSSIHRITPAAELACETSLRALLSDPTWFKEGGHIAFGLSHQYPIPRDSGDRHVMLKPEVLKGADARLKNAALRAGLAPRLRLIYRVDEYEEIHEGWPQRLVVLDDVADMSYFDADEGFSSVEIEEQGEILKNLNGDGTDAVRPATPGDRYEYRRAPKALPIGVYWATPPTWMNQAKSSYTANYGNDYSEDCVYGDAALFIAIPPATDASRCIME</sequence>
<evidence type="ECO:0000259" key="2">
    <source>
        <dbReference type="PROSITE" id="PS51471"/>
    </source>
</evidence>
<evidence type="ECO:0000313" key="3">
    <source>
        <dbReference type="EMBL" id="KAF7291179.1"/>
    </source>
</evidence>
<accession>A0A8H6VRJ5</accession>
<keyword evidence="1" id="KW-0408">Iron</keyword>
<dbReference type="PROSITE" id="PS51471">
    <property type="entry name" value="FE2OG_OXY"/>
    <property type="match status" value="1"/>
</dbReference>
<dbReference type="InterPro" id="IPR044862">
    <property type="entry name" value="Pro_4_hyd_alph_FE2OG_OXY"/>
</dbReference>
<evidence type="ECO:0000313" key="4">
    <source>
        <dbReference type="Proteomes" id="UP000636479"/>
    </source>
</evidence>
<dbReference type="InterPro" id="IPR005123">
    <property type="entry name" value="Oxoglu/Fe-dep_dioxygenase_dom"/>
</dbReference>
<dbReference type="GeneID" id="59351611"/>
<dbReference type="RefSeq" id="XP_037214301.1">
    <property type="nucleotide sequence ID" value="XM_037369095.1"/>
</dbReference>
<keyword evidence="4" id="KW-1185">Reference proteome</keyword>
<feature type="domain" description="Fe2OG dioxygenase" evidence="2">
    <location>
        <begin position="147"/>
        <end position="259"/>
    </location>
</feature>